<gene>
    <name evidence="2" type="ORF">DXD91_10320</name>
</gene>
<dbReference type="Proteomes" id="UP000262524">
    <property type="component" value="Unassembled WGS sequence"/>
</dbReference>
<dbReference type="EMBL" id="QSOE01000070">
    <property type="protein sequence ID" value="RGI85204.1"/>
    <property type="molecule type" value="Genomic_DNA"/>
</dbReference>
<accession>A0A374NIE2</accession>
<comment type="caution">
    <text evidence="2">The sequence shown here is derived from an EMBL/GenBank/DDBJ whole genome shotgun (WGS) entry which is preliminary data.</text>
</comment>
<protein>
    <submittedName>
        <fullName evidence="2">Uncharacterized protein</fullName>
    </submittedName>
</protein>
<organism evidence="2 3">
    <name type="scientific">Anaerobutyricum hallii</name>
    <dbReference type="NCBI Taxonomy" id="39488"/>
    <lineage>
        <taxon>Bacteria</taxon>
        <taxon>Bacillati</taxon>
        <taxon>Bacillota</taxon>
        <taxon>Clostridia</taxon>
        <taxon>Lachnospirales</taxon>
        <taxon>Lachnospiraceae</taxon>
        <taxon>Anaerobutyricum</taxon>
    </lineage>
</organism>
<sequence length="422" mass="49471">MEERERMETVPMGNGSKEELFEKGHPVIRELKSIPEIIFEEQIGMLPSSAIPVKSLFARKQMDHFHVDSLILKKIALQVLHILKKLSQKHIYPGLIELQEFYVDMDNSQYGVVLLHPEKFQLLTFEQDYEWYPEDERIFGDATLFDEKMQQIADNRLIYKILVASAKGNVKIPPLKTEADYSELFYNILSEEWKQIFENREICSYEKLQNLLEESIQMEEEFARMTKESIDERSEQNKTKKAEELQARKSGETSAEQFDLFIILRTELDNSKKISKMLYLLQDELELENTLSGYNCQQAFVFGNGAVQVKTFQNYRTGFRCQFPQTIREYSSGEALIIGTDLMKEKKEELLLKNGENHKQQLCLYILMDGRIKNDQLFQIALNRLQKLKEEGVKLCLRMVDNIYCEACQKLKDIVEDTQRCC</sequence>
<name>A0A374NIE2_9FIRM</name>
<reference evidence="2 3" key="1">
    <citation type="submission" date="2018-08" db="EMBL/GenBank/DDBJ databases">
        <title>A genome reference for cultivated species of the human gut microbiota.</title>
        <authorList>
            <person name="Zou Y."/>
            <person name="Xue W."/>
            <person name="Luo G."/>
        </authorList>
    </citation>
    <scope>NUCLEOTIDE SEQUENCE [LARGE SCALE GENOMIC DNA]</scope>
    <source>
        <strain evidence="2 3">TM10-1AC</strain>
    </source>
</reference>
<dbReference type="RefSeq" id="WP_117982875.1">
    <property type="nucleotide sequence ID" value="NZ_QRNJ01000037.1"/>
</dbReference>
<feature type="region of interest" description="Disordered" evidence="1">
    <location>
        <begin position="227"/>
        <end position="248"/>
    </location>
</feature>
<dbReference type="AlphaFoldDB" id="A0A374NIE2"/>
<evidence type="ECO:0000313" key="3">
    <source>
        <dbReference type="Proteomes" id="UP000262524"/>
    </source>
</evidence>
<proteinExistence type="predicted"/>
<evidence type="ECO:0000313" key="2">
    <source>
        <dbReference type="EMBL" id="RGI85204.1"/>
    </source>
</evidence>
<evidence type="ECO:0000256" key="1">
    <source>
        <dbReference type="SAM" id="MobiDB-lite"/>
    </source>
</evidence>